<evidence type="ECO:0000256" key="4">
    <source>
        <dbReference type="ARBA" id="ARBA00023159"/>
    </source>
</evidence>
<dbReference type="GO" id="GO:0003677">
    <property type="term" value="F:DNA binding"/>
    <property type="evidence" value="ECO:0007669"/>
    <property type="project" value="UniProtKB-KW"/>
</dbReference>
<dbReference type="Pfam" id="PF00126">
    <property type="entry name" value="HTH_1"/>
    <property type="match status" value="1"/>
</dbReference>
<feature type="domain" description="HTH lysR-type" evidence="6">
    <location>
        <begin position="1"/>
        <end position="44"/>
    </location>
</feature>
<evidence type="ECO:0000259" key="6">
    <source>
        <dbReference type="PROSITE" id="PS50931"/>
    </source>
</evidence>
<accession>A0A432WA76</accession>
<dbReference type="EMBL" id="PIPL01000001">
    <property type="protein sequence ID" value="RUO26935.1"/>
    <property type="molecule type" value="Genomic_DNA"/>
</dbReference>
<evidence type="ECO:0000256" key="5">
    <source>
        <dbReference type="ARBA" id="ARBA00023163"/>
    </source>
</evidence>
<dbReference type="AlphaFoldDB" id="A0A432WA76"/>
<dbReference type="InterPro" id="IPR005119">
    <property type="entry name" value="LysR_subst-bd"/>
</dbReference>
<dbReference type="PANTHER" id="PTHR30346">
    <property type="entry name" value="TRANSCRIPTIONAL DUAL REGULATOR HCAR-RELATED"/>
    <property type="match status" value="1"/>
</dbReference>
<dbReference type="OrthoDB" id="9775392at2"/>
<dbReference type="CDD" id="cd08411">
    <property type="entry name" value="PBP2_OxyR"/>
    <property type="match status" value="1"/>
</dbReference>
<dbReference type="PROSITE" id="PS50931">
    <property type="entry name" value="HTH_LYSR"/>
    <property type="match status" value="1"/>
</dbReference>
<name>A0A432WA76_9GAMM</name>
<evidence type="ECO:0000256" key="2">
    <source>
        <dbReference type="ARBA" id="ARBA00023015"/>
    </source>
</evidence>
<keyword evidence="4" id="KW-0010">Activator</keyword>
<gene>
    <name evidence="7" type="ORF">CWE09_09655</name>
</gene>
<dbReference type="GO" id="GO:0003700">
    <property type="term" value="F:DNA-binding transcription factor activity"/>
    <property type="evidence" value="ECO:0007669"/>
    <property type="project" value="InterPro"/>
</dbReference>
<dbReference type="Gene3D" id="1.10.10.10">
    <property type="entry name" value="Winged helix-like DNA-binding domain superfamily/Winged helix DNA-binding domain"/>
    <property type="match status" value="1"/>
</dbReference>
<comment type="similarity">
    <text evidence="1">Belongs to the LysR transcriptional regulatory family.</text>
</comment>
<dbReference type="PRINTS" id="PR00039">
    <property type="entry name" value="HTHLYSR"/>
</dbReference>
<dbReference type="Proteomes" id="UP000288293">
    <property type="component" value="Unassembled WGS sequence"/>
</dbReference>
<dbReference type="GO" id="GO:0032993">
    <property type="term" value="C:protein-DNA complex"/>
    <property type="evidence" value="ECO:0007669"/>
    <property type="project" value="TreeGrafter"/>
</dbReference>
<comment type="caution">
    <text evidence="7">The sequence shown here is derived from an EMBL/GenBank/DDBJ whole genome shotgun (WGS) entry which is preliminary data.</text>
</comment>
<dbReference type="InterPro" id="IPR036390">
    <property type="entry name" value="WH_DNA-bd_sf"/>
</dbReference>
<dbReference type="InterPro" id="IPR036388">
    <property type="entry name" value="WH-like_DNA-bd_sf"/>
</dbReference>
<evidence type="ECO:0000313" key="8">
    <source>
        <dbReference type="Proteomes" id="UP000288293"/>
    </source>
</evidence>
<evidence type="ECO:0000256" key="3">
    <source>
        <dbReference type="ARBA" id="ARBA00023125"/>
    </source>
</evidence>
<dbReference type="InterPro" id="IPR000847">
    <property type="entry name" value="LysR_HTH_N"/>
</dbReference>
<keyword evidence="2" id="KW-0805">Transcription regulation</keyword>
<sequence>MHSFSKAAKHCFVSQPTLSNQIRKLEQQFAILLFERNNRQVTITPAGQMMVASARRIIREVEQMKAISQIQIDPFAGQCQLGAFPTLAPYLFPSLAPALKDAMPDLRLLLREEKTQRLLELLHEGELDLAFIALPIEDEQLDAELLFNDDFLLAVHSSHELATKSEVSIDVLDKTELMLLEEGHCMRQQALDICRLQVSGEEQTFRATSLETLRQMVQAGTGITLVPGMAAQTETPRVSYIPFSSPAPSRQIALVTRKEQQPQVLYQRIASITKELFSPGRSCTLR</sequence>
<proteinExistence type="inferred from homology"/>
<dbReference type="FunFam" id="1.10.10.10:FF:000001">
    <property type="entry name" value="LysR family transcriptional regulator"/>
    <property type="match status" value="1"/>
</dbReference>
<dbReference type="Pfam" id="PF03466">
    <property type="entry name" value="LysR_substrate"/>
    <property type="match status" value="1"/>
</dbReference>
<organism evidence="7 8">
    <name type="scientific">Aliidiomarina minuta</name>
    <dbReference type="NCBI Taxonomy" id="880057"/>
    <lineage>
        <taxon>Bacteria</taxon>
        <taxon>Pseudomonadati</taxon>
        <taxon>Pseudomonadota</taxon>
        <taxon>Gammaproteobacteria</taxon>
        <taxon>Alteromonadales</taxon>
        <taxon>Idiomarinaceae</taxon>
        <taxon>Aliidiomarina</taxon>
    </lineage>
</organism>
<dbReference type="PANTHER" id="PTHR30346:SF26">
    <property type="entry name" value="HYDROGEN PEROXIDE-INDUCIBLE GENES ACTIVATOR"/>
    <property type="match status" value="1"/>
</dbReference>
<reference evidence="7 8" key="1">
    <citation type="journal article" date="2011" name="Front. Microbiol.">
        <title>Genomic signatures of strain selection and enhancement in Bacillus atrophaeus var. globigii, a historical biowarfare simulant.</title>
        <authorList>
            <person name="Gibbons H.S."/>
            <person name="Broomall S.M."/>
            <person name="McNew L.A."/>
            <person name="Daligault H."/>
            <person name="Chapman C."/>
            <person name="Bruce D."/>
            <person name="Karavis M."/>
            <person name="Krepps M."/>
            <person name="McGregor P.A."/>
            <person name="Hong C."/>
            <person name="Park K.H."/>
            <person name="Akmal A."/>
            <person name="Feldman A."/>
            <person name="Lin J.S."/>
            <person name="Chang W.E."/>
            <person name="Higgs B.W."/>
            <person name="Demirev P."/>
            <person name="Lindquist J."/>
            <person name="Liem A."/>
            <person name="Fochler E."/>
            <person name="Read T.D."/>
            <person name="Tapia R."/>
            <person name="Johnson S."/>
            <person name="Bishop-Lilly K.A."/>
            <person name="Detter C."/>
            <person name="Han C."/>
            <person name="Sozhamannan S."/>
            <person name="Rosenzweig C.N."/>
            <person name="Skowronski E.W."/>
        </authorList>
    </citation>
    <scope>NUCLEOTIDE SEQUENCE [LARGE SCALE GENOMIC DNA]</scope>
    <source>
        <strain evidence="7 8">MLST1</strain>
    </source>
</reference>
<evidence type="ECO:0000313" key="7">
    <source>
        <dbReference type="EMBL" id="RUO26935.1"/>
    </source>
</evidence>
<dbReference type="Gene3D" id="3.40.190.10">
    <property type="entry name" value="Periplasmic binding protein-like II"/>
    <property type="match status" value="2"/>
</dbReference>
<keyword evidence="8" id="KW-1185">Reference proteome</keyword>
<evidence type="ECO:0000256" key="1">
    <source>
        <dbReference type="ARBA" id="ARBA00009437"/>
    </source>
</evidence>
<dbReference type="SUPFAM" id="SSF46785">
    <property type="entry name" value="Winged helix' DNA-binding domain"/>
    <property type="match status" value="1"/>
</dbReference>
<dbReference type="RefSeq" id="WP_126803748.1">
    <property type="nucleotide sequence ID" value="NZ_PIPL01000001.1"/>
</dbReference>
<keyword evidence="3 7" id="KW-0238">DNA-binding</keyword>
<dbReference type="SUPFAM" id="SSF53850">
    <property type="entry name" value="Periplasmic binding protein-like II"/>
    <property type="match status" value="1"/>
</dbReference>
<keyword evidence="5" id="KW-0804">Transcription</keyword>
<protein>
    <submittedName>
        <fullName evidence="7">DNA-binding transcriptional regulator OxyR</fullName>
    </submittedName>
</protein>